<comment type="similarity">
    <text evidence="2 13">Belongs to the cytochrome P450 family.</text>
</comment>
<dbReference type="PROSITE" id="PS00086">
    <property type="entry name" value="CYTOCHROME_P450"/>
    <property type="match status" value="1"/>
</dbReference>
<comment type="catalytic activity">
    <reaction evidence="11">
        <text>4'-O-methylnorbelladine + reduced [NADPH--hemoprotein reductase] + O2 = (10bR,4aS)-noroxomaritidine + oxidized [NADPH--hemoprotein reductase] + 2 H2O + H(+)</text>
        <dbReference type="Rhea" id="RHEA:51260"/>
        <dbReference type="Rhea" id="RHEA-COMP:11964"/>
        <dbReference type="Rhea" id="RHEA-COMP:11965"/>
        <dbReference type="ChEBI" id="CHEBI:15377"/>
        <dbReference type="ChEBI" id="CHEBI:15378"/>
        <dbReference type="ChEBI" id="CHEBI:15379"/>
        <dbReference type="ChEBI" id="CHEBI:57618"/>
        <dbReference type="ChEBI" id="CHEBI:58210"/>
        <dbReference type="ChEBI" id="CHEBI:133993"/>
        <dbReference type="ChEBI" id="CHEBI:133995"/>
        <dbReference type="EC" id="1.14.19.50"/>
    </reaction>
</comment>
<keyword evidence="6 13" id="KW-0560">Oxidoreductase</keyword>
<dbReference type="GO" id="GO:0016705">
    <property type="term" value="F:oxidoreductase activity, acting on paired donors, with incorporation or reduction of molecular oxygen"/>
    <property type="evidence" value="ECO:0007669"/>
    <property type="project" value="InterPro"/>
</dbReference>
<dbReference type="PRINTS" id="PR00463">
    <property type="entry name" value="EP450I"/>
</dbReference>
<organism evidence="14 15">
    <name type="scientific">Asparagus officinalis</name>
    <name type="common">Garden asparagus</name>
    <dbReference type="NCBI Taxonomy" id="4686"/>
    <lineage>
        <taxon>Eukaryota</taxon>
        <taxon>Viridiplantae</taxon>
        <taxon>Streptophyta</taxon>
        <taxon>Embryophyta</taxon>
        <taxon>Tracheophyta</taxon>
        <taxon>Spermatophyta</taxon>
        <taxon>Magnoliopsida</taxon>
        <taxon>Liliopsida</taxon>
        <taxon>Asparagales</taxon>
        <taxon>Asparagaceae</taxon>
        <taxon>Asparagoideae</taxon>
        <taxon>Asparagus</taxon>
    </lineage>
</organism>
<dbReference type="Gramene" id="ONK70828">
    <property type="protein sequence ID" value="ONK70828"/>
    <property type="gene ID" value="A4U43_C04F1950"/>
</dbReference>
<evidence type="ECO:0000256" key="8">
    <source>
        <dbReference type="ARBA" id="ARBA00023136"/>
    </source>
</evidence>
<evidence type="ECO:0000313" key="14">
    <source>
        <dbReference type="EMBL" id="ONK70828.1"/>
    </source>
</evidence>
<dbReference type="GO" id="GO:0006629">
    <property type="term" value="P:lipid metabolic process"/>
    <property type="evidence" value="ECO:0007669"/>
    <property type="project" value="UniProtKB-ARBA"/>
</dbReference>
<evidence type="ECO:0000256" key="11">
    <source>
        <dbReference type="ARBA" id="ARBA00049170"/>
    </source>
</evidence>
<keyword evidence="15" id="KW-1185">Reference proteome</keyword>
<keyword evidence="4 12" id="KW-0479">Metal-binding</keyword>
<dbReference type="CDD" id="cd11064">
    <property type="entry name" value="CYP86A"/>
    <property type="match status" value="1"/>
</dbReference>
<reference evidence="15" key="1">
    <citation type="journal article" date="2017" name="Nat. Commun.">
        <title>The asparagus genome sheds light on the origin and evolution of a young Y chromosome.</title>
        <authorList>
            <person name="Harkess A."/>
            <person name="Zhou J."/>
            <person name="Xu C."/>
            <person name="Bowers J.E."/>
            <person name="Van der Hulst R."/>
            <person name="Ayyampalayam S."/>
            <person name="Mercati F."/>
            <person name="Riccardi P."/>
            <person name="McKain M.R."/>
            <person name="Kakrana A."/>
            <person name="Tang H."/>
            <person name="Ray J."/>
            <person name="Groenendijk J."/>
            <person name="Arikit S."/>
            <person name="Mathioni S.M."/>
            <person name="Nakano M."/>
            <person name="Shan H."/>
            <person name="Telgmann-Rauber A."/>
            <person name="Kanno A."/>
            <person name="Yue Z."/>
            <person name="Chen H."/>
            <person name="Li W."/>
            <person name="Chen Y."/>
            <person name="Xu X."/>
            <person name="Zhang Y."/>
            <person name="Luo S."/>
            <person name="Chen H."/>
            <person name="Gao J."/>
            <person name="Mao Z."/>
            <person name="Pires J.C."/>
            <person name="Luo M."/>
            <person name="Kudrna D."/>
            <person name="Wing R.A."/>
            <person name="Meyers B.C."/>
            <person name="Yi K."/>
            <person name="Kong H."/>
            <person name="Lavrijsen P."/>
            <person name="Sunseri F."/>
            <person name="Falavigna A."/>
            <person name="Ye Y."/>
            <person name="Leebens-Mack J.H."/>
            <person name="Chen G."/>
        </authorList>
    </citation>
    <scope>NUCLEOTIDE SEQUENCE [LARGE SCALE GENOMIC DNA]</scope>
    <source>
        <strain evidence="15">cv. DH0086</strain>
    </source>
</reference>
<evidence type="ECO:0000256" key="1">
    <source>
        <dbReference type="ARBA" id="ARBA00004167"/>
    </source>
</evidence>
<keyword evidence="7 12" id="KW-0408">Iron</keyword>
<evidence type="ECO:0000256" key="3">
    <source>
        <dbReference type="ARBA" id="ARBA00022692"/>
    </source>
</evidence>
<gene>
    <name evidence="14" type="ORF">A4U43_C04F1950</name>
</gene>
<keyword evidence="3" id="KW-0812">Transmembrane</keyword>
<dbReference type="GO" id="GO:0016020">
    <property type="term" value="C:membrane"/>
    <property type="evidence" value="ECO:0007669"/>
    <property type="project" value="UniProtKB-SubCell"/>
</dbReference>
<comment type="catalytic activity">
    <reaction evidence="10">
        <text>4'-O-methylnorbelladine + reduced [NADPH--hemoprotein reductase] + O2 = (10bS,4aR)-noroxomaritidine + oxidized [NADPH--hemoprotein reductase] + 2 H2O + H(+)</text>
        <dbReference type="Rhea" id="RHEA:51264"/>
        <dbReference type="Rhea" id="RHEA-COMP:11964"/>
        <dbReference type="Rhea" id="RHEA-COMP:11965"/>
        <dbReference type="ChEBI" id="CHEBI:15377"/>
        <dbReference type="ChEBI" id="CHEBI:15378"/>
        <dbReference type="ChEBI" id="CHEBI:15379"/>
        <dbReference type="ChEBI" id="CHEBI:57618"/>
        <dbReference type="ChEBI" id="CHEBI:58210"/>
        <dbReference type="ChEBI" id="CHEBI:133993"/>
        <dbReference type="ChEBI" id="CHEBI:133996"/>
        <dbReference type="EC" id="1.14.19.50"/>
    </reaction>
</comment>
<dbReference type="InterPro" id="IPR002401">
    <property type="entry name" value="Cyt_P450_E_grp-I"/>
</dbReference>
<dbReference type="OrthoDB" id="1470350at2759"/>
<evidence type="ECO:0000256" key="12">
    <source>
        <dbReference type="PIRSR" id="PIRSR602401-1"/>
    </source>
</evidence>
<dbReference type="GO" id="GO:0004497">
    <property type="term" value="F:monooxygenase activity"/>
    <property type="evidence" value="ECO:0007669"/>
    <property type="project" value="UniProtKB-KW"/>
</dbReference>
<dbReference type="PANTHER" id="PTHR24296">
    <property type="entry name" value="CYTOCHROME P450"/>
    <property type="match status" value="1"/>
</dbReference>
<dbReference type="SUPFAM" id="SSF48264">
    <property type="entry name" value="Cytochrome P450"/>
    <property type="match status" value="1"/>
</dbReference>
<feature type="binding site" description="axial binding residue" evidence="12">
    <location>
        <position position="444"/>
    </location>
    <ligand>
        <name>heme</name>
        <dbReference type="ChEBI" id="CHEBI:30413"/>
    </ligand>
    <ligandPart>
        <name>Fe</name>
        <dbReference type="ChEBI" id="CHEBI:18248"/>
    </ligandPart>
</feature>
<dbReference type="PRINTS" id="PR00385">
    <property type="entry name" value="P450"/>
</dbReference>
<dbReference type="Pfam" id="PF00067">
    <property type="entry name" value="p450"/>
    <property type="match status" value="1"/>
</dbReference>
<evidence type="ECO:0000313" key="15">
    <source>
        <dbReference type="Proteomes" id="UP000243459"/>
    </source>
</evidence>
<dbReference type="EMBL" id="CM007384">
    <property type="protein sequence ID" value="ONK70828.1"/>
    <property type="molecule type" value="Genomic_DNA"/>
</dbReference>
<dbReference type="GO" id="GO:0020037">
    <property type="term" value="F:heme binding"/>
    <property type="evidence" value="ECO:0007669"/>
    <property type="project" value="InterPro"/>
</dbReference>
<dbReference type="EC" id="1.14.19.50" evidence="9"/>
<dbReference type="GO" id="GO:0005506">
    <property type="term" value="F:iron ion binding"/>
    <property type="evidence" value="ECO:0007669"/>
    <property type="project" value="InterPro"/>
</dbReference>
<protein>
    <recommendedName>
        <fullName evidence="9">noroxomaritidine synthase</fullName>
        <ecNumber evidence="9">1.14.19.50</ecNumber>
    </recommendedName>
</protein>
<evidence type="ECO:0000256" key="7">
    <source>
        <dbReference type="ARBA" id="ARBA00023004"/>
    </source>
</evidence>
<name>A0A5P1EXH9_ASPOF</name>
<comment type="cofactor">
    <cofactor evidence="12">
        <name>heme</name>
        <dbReference type="ChEBI" id="CHEBI:30413"/>
    </cofactor>
</comment>
<evidence type="ECO:0000256" key="6">
    <source>
        <dbReference type="ARBA" id="ARBA00023002"/>
    </source>
</evidence>
<dbReference type="AlphaFoldDB" id="A0A5P1EXH9"/>
<proteinExistence type="inferred from homology"/>
<evidence type="ECO:0000256" key="4">
    <source>
        <dbReference type="ARBA" id="ARBA00022723"/>
    </source>
</evidence>
<comment type="subcellular location">
    <subcellularLocation>
        <location evidence="1">Membrane</location>
        <topology evidence="1">Single-pass membrane protein</topology>
    </subcellularLocation>
</comment>
<evidence type="ECO:0000256" key="2">
    <source>
        <dbReference type="ARBA" id="ARBA00010617"/>
    </source>
</evidence>
<accession>A0A5P1EXH9</accession>
<keyword evidence="12 13" id="KW-0349">Heme</keyword>
<dbReference type="InterPro" id="IPR036396">
    <property type="entry name" value="Cyt_P450_sf"/>
</dbReference>
<keyword evidence="8" id="KW-0472">Membrane</keyword>
<evidence type="ECO:0000256" key="9">
    <source>
        <dbReference type="ARBA" id="ARBA00039071"/>
    </source>
</evidence>
<dbReference type="Gene3D" id="1.10.630.10">
    <property type="entry name" value="Cytochrome P450"/>
    <property type="match status" value="1"/>
</dbReference>
<keyword evidence="5" id="KW-1133">Transmembrane helix</keyword>
<evidence type="ECO:0000256" key="5">
    <source>
        <dbReference type="ARBA" id="ARBA00022989"/>
    </source>
</evidence>
<keyword evidence="13" id="KW-0503">Monooxygenase</keyword>
<dbReference type="Proteomes" id="UP000243459">
    <property type="component" value="Chromosome 4"/>
</dbReference>
<evidence type="ECO:0000256" key="13">
    <source>
        <dbReference type="RuleBase" id="RU000461"/>
    </source>
</evidence>
<dbReference type="InterPro" id="IPR017972">
    <property type="entry name" value="Cyt_P450_CS"/>
</dbReference>
<evidence type="ECO:0000256" key="10">
    <source>
        <dbReference type="ARBA" id="ARBA00048529"/>
    </source>
</evidence>
<dbReference type="InterPro" id="IPR001128">
    <property type="entry name" value="Cyt_P450"/>
</dbReference>
<sequence length="501" mass="56647">MSLNYLSLSNLFMRYPEIILSLASFLLIYILRCSYRSSGYAIPTNWPLIGMLPSLAVNTENFNSWVAAVLREAGGNFLFKGPWFTGMDAFTTCDPANVNHIFSSNFRNYPKGQEFSEVLDTLGDGISASDGDSWAFQRRIGISLMSSTKFRSSMRAASFKKVTEGLLPLLDWIADGNRVVNLCDVLMRFSFDLSLVMVLGVDPGYLAPDLRVIPFATAMVEMENVSFRRFTTPRFWWKLKRRFGLGEERILPPAQKIVDDFLAQRIEKKREESKTSSGGEDVDLLSLLVGICGQDNAISDEFLRDILLSFILASKDNAGIVLGWFFWLVSLNPRVEKKILDELRWSKPSSNNSKVLIYESLRLYPPVPYNIKLALEDDVLPSGHKVNAGQHVFISTYAIARMEGVWGKDCLEFRPERWIDGRTGRLRFEPSCKFLSFHCGPRSCVGKNMALVSIKMAAAALMYNFEVEVEEGHVVEPSLSILLLMKNGLRVRLKKRSWITA</sequence>